<dbReference type="EMBL" id="RXOF01000007">
    <property type="protein sequence ID" value="RTQ49227.1"/>
    <property type="molecule type" value="Genomic_DNA"/>
</dbReference>
<dbReference type="Proteomes" id="UP000282184">
    <property type="component" value="Unassembled WGS sequence"/>
</dbReference>
<protein>
    <submittedName>
        <fullName evidence="1">Uncharacterized protein</fullName>
    </submittedName>
</protein>
<reference evidence="1 2" key="1">
    <citation type="submission" date="2018-12" db="EMBL/GenBank/DDBJ databases">
        <title>Hymenobacter gummosus sp. nov., isolated from a spring.</title>
        <authorList>
            <person name="Nie L."/>
        </authorList>
    </citation>
    <scope>NUCLEOTIDE SEQUENCE [LARGE SCALE GENOMIC DNA]</scope>
    <source>
        <strain evidence="1 2">KCTC 52166</strain>
    </source>
</reference>
<name>A0A3S0K4V3_9BACT</name>
<evidence type="ECO:0000313" key="1">
    <source>
        <dbReference type="EMBL" id="RTQ49227.1"/>
    </source>
</evidence>
<sequence>MDIVTSLCVDDARHPASYYDQLQDVNADGRRRTYWQCVMVLFGTSVRCNPEARHLLYTNDQAPTRWQGVDYQQRLRDIGVEVRQLPFEQFQPPAGASRKFRNGFYKLEVLRELAAPAAGAHSLLLDSDCVWSRAEPQLEQALRRGRLLLFDISSEPDTKIIDLSRRDMGRLYHQIFPDYPTETPLHFGGELVGGSRACLAELLRELETVWQRILTQYPTEPPRFCNGESVYDNDEYVTTLAYNRLPGGWTDASPFIRRIWTAFRYSDVRPSDLQLPIWHMPGEKLQGLAALSRQVLQPHSGFWQVPLPEFGRYLGRYLGVPHNPWQPQRLLALAHRLPTALQLTRRLLTQ</sequence>
<organism evidence="1 2">
    <name type="scientific">Hymenobacter gummosus</name>
    <dbReference type="NCBI Taxonomy" id="1776032"/>
    <lineage>
        <taxon>Bacteria</taxon>
        <taxon>Pseudomonadati</taxon>
        <taxon>Bacteroidota</taxon>
        <taxon>Cytophagia</taxon>
        <taxon>Cytophagales</taxon>
        <taxon>Hymenobacteraceae</taxon>
        <taxon>Hymenobacter</taxon>
    </lineage>
</organism>
<dbReference type="OrthoDB" id="741857at2"/>
<keyword evidence="2" id="KW-1185">Reference proteome</keyword>
<comment type="caution">
    <text evidence="1">The sequence shown here is derived from an EMBL/GenBank/DDBJ whole genome shotgun (WGS) entry which is preliminary data.</text>
</comment>
<dbReference type="RefSeq" id="WP_126693758.1">
    <property type="nucleotide sequence ID" value="NZ_RXOF01000007.1"/>
</dbReference>
<dbReference type="AlphaFoldDB" id="A0A3S0K4V3"/>
<proteinExistence type="predicted"/>
<evidence type="ECO:0000313" key="2">
    <source>
        <dbReference type="Proteomes" id="UP000282184"/>
    </source>
</evidence>
<gene>
    <name evidence="1" type="ORF">EJV47_13860</name>
</gene>
<accession>A0A3S0K4V3</accession>